<name>A0A432X8V8_9GAMM</name>
<dbReference type="Pfam" id="PF11456">
    <property type="entry name" value="DUF3019"/>
    <property type="match status" value="1"/>
</dbReference>
<keyword evidence="1" id="KW-0732">Signal</keyword>
<proteinExistence type="predicted"/>
<protein>
    <recommendedName>
        <fullName evidence="4">DUF3019 domain-containing protein</fullName>
    </recommendedName>
</protein>
<dbReference type="Proteomes" id="UP000286976">
    <property type="component" value="Unassembled WGS sequence"/>
</dbReference>
<dbReference type="InterPro" id="IPR021559">
    <property type="entry name" value="DUF3019"/>
</dbReference>
<comment type="caution">
    <text evidence="2">The sequence shown here is derived from an EMBL/GenBank/DDBJ whole genome shotgun (WGS) entry which is preliminary data.</text>
</comment>
<dbReference type="OrthoDB" id="6387689at2"/>
<reference evidence="2 3" key="1">
    <citation type="journal article" date="2011" name="Front. Microbiol.">
        <title>Genomic signatures of strain selection and enhancement in Bacillus atrophaeus var. globigii, a historical biowarfare simulant.</title>
        <authorList>
            <person name="Gibbons H.S."/>
            <person name="Broomall S.M."/>
            <person name="McNew L.A."/>
            <person name="Daligault H."/>
            <person name="Chapman C."/>
            <person name="Bruce D."/>
            <person name="Karavis M."/>
            <person name="Krepps M."/>
            <person name="McGregor P.A."/>
            <person name="Hong C."/>
            <person name="Park K.H."/>
            <person name="Akmal A."/>
            <person name="Feldman A."/>
            <person name="Lin J.S."/>
            <person name="Chang W.E."/>
            <person name="Higgs B.W."/>
            <person name="Demirev P."/>
            <person name="Lindquist J."/>
            <person name="Liem A."/>
            <person name="Fochler E."/>
            <person name="Read T.D."/>
            <person name="Tapia R."/>
            <person name="Johnson S."/>
            <person name="Bishop-Lilly K.A."/>
            <person name="Detter C."/>
            <person name="Han C."/>
            <person name="Sozhamannan S."/>
            <person name="Rosenzweig C.N."/>
            <person name="Skowronski E.W."/>
        </authorList>
    </citation>
    <scope>NUCLEOTIDE SEQUENCE [LARGE SCALE GENOMIC DNA]</scope>
    <source>
        <strain evidence="2 3">AIT1</strain>
    </source>
</reference>
<dbReference type="EMBL" id="PIPQ01000001">
    <property type="protein sequence ID" value="RUO43754.1"/>
    <property type="molecule type" value="Genomic_DNA"/>
</dbReference>
<organism evidence="2 3">
    <name type="scientific">Aliidiomarina taiwanensis</name>
    <dbReference type="NCBI Taxonomy" id="946228"/>
    <lineage>
        <taxon>Bacteria</taxon>
        <taxon>Pseudomonadati</taxon>
        <taxon>Pseudomonadota</taxon>
        <taxon>Gammaproteobacteria</taxon>
        <taxon>Alteromonadales</taxon>
        <taxon>Idiomarinaceae</taxon>
        <taxon>Aliidiomarina</taxon>
    </lineage>
</organism>
<feature type="signal peptide" evidence="1">
    <location>
        <begin position="1"/>
        <end position="15"/>
    </location>
</feature>
<evidence type="ECO:0000313" key="3">
    <source>
        <dbReference type="Proteomes" id="UP000286976"/>
    </source>
</evidence>
<gene>
    <name evidence="2" type="ORF">CWE15_00690</name>
</gene>
<sequence>MFLLPFLLFAWPAQANPTTELTSCASYCLSVTPIVCVTTEASERCEQDMHIQWQAPLRTQSACVYVENTLLQCWDVPKTTANKTTGSWQGPVVWPEEGTVSLTDQSGAIVAEVRISTQSLRPRRTSKTRSTPFE</sequence>
<dbReference type="RefSeq" id="WP_157980685.1">
    <property type="nucleotide sequence ID" value="NZ_PIPQ01000001.1"/>
</dbReference>
<keyword evidence="3" id="KW-1185">Reference proteome</keyword>
<feature type="chain" id="PRO_5019358191" description="DUF3019 domain-containing protein" evidence="1">
    <location>
        <begin position="16"/>
        <end position="134"/>
    </location>
</feature>
<evidence type="ECO:0008006" key="4">
    <source>
        <dbReference type="Google" id="ProtNLM"/>
    </source>
</evidence>
<accession>A0A432X8V8</accession>
<evidence type="ECO:0000313" key="2">
    <source>
        <dbReference type="EMBL" id="RUO43754.1"/>
    </source>
</evidence>
<evidence type="ECO:0000256" key="1">
    <source>
        <dbReference type="SAM" id="SignalP"/>
    </source>
</evidence>
<dbReference type="AlphaFoldDB" id="A0A432X8V8"/>